<gene>
    <name evidence="2" type="primary">LSM10</name>
    <name evidence="2" type="ORF">AOXY_G30378</name>
</gene>
<accession>A0AAD8FTA2</accession>
<dbReference type="InterPro" id="IPR047575">
    <property type="entry name" value="Sm"/>
</dbReference>
<dbReference type="Gene3D" id="2.30.30.100">
    <property type="match status" value="1"/>
</dbReference>
<feature type="domain" description="Sm" evidence="1">
    <location>
        <begin position="16"/>
        <end position="88"/>
    </location>
</feature>
<dbReference type="InterPro" id="IPR010920">
    <property type="entry name" value="LSM_dom_sf"/>
</dbReference>
<reference evidence="2" key="1">
    <citation type="submission" date="2022-02" db="EMBL/GenBank/DDBJ databases">
        <title>Atlantic sturgeon de novo genome assembly.</title>
        <authorList>
            <person name="Stock M."/>
            <person name="Klopp C."/>
            <person name="Guiguen Y."/>
            <person name="Cabau C."/>
            <person name="Parinello H."/>
            <person name="Santidrian Yebra-Pimentel E."/>
            <person name="Kuhl H."/>
            <person name="Dirks R.P."/>
            <person name="Guessner J."/>
            <person name="Wuertz S."/>
            <person name="Du K."/>
            <person name="Schartl M."/>
        </authorList>
    </citation>
    <scope>NUCLEOTIDE SEQUENCE</scope>
    <source>
        <strain evidence="2">STURGEONOMICS-FGT-2020</strain>
        <tissue evidence="2">Whole blood</tissue>
    </source>
</reference>
<dbReference type="GO" id="GO:0071254">
    <property type="term" value="C:cytoplasmic U snRNP body"/>
    <property type="evidence" value="ECO:0007669"/>
    <property type="project" value="TreeGrafter"/>
</dbReference>
<keyword evidence="3" id="KW-1185">Reference proteome</keyword>
<organism evidence="2 3">
    <name type="scientific">Acipenser oxyrinchus oxyrinchus</name>
    <dbReference type="NCBI Taxonomy" id="40147"/>
    <lineage>
        <taxon>Eukaryota</taxon>
        <taxon>Metazoa</taxon>
        <taxon>Chordata</taxon>
        <taxon>Craniata</taxon>
        <taxon>Vertebrata</taxon>
        <taxon>Euteleostomi</taxon>
        <taxon>Actinopterygii</taxon>
        <taxon>Chondrostei</taxon>
        <taxon>Acipenseriformes</taxon>
        <taxon>Acipenseridae</taxon>
        <taxon>Acipenser</taxon>
    </lineage>
</organism>
<dbReference type="Pfam" id="PF01423">
    <property type="entry name" value="LSM"/>
    <property type="match status" value="1"/>
</dbReference>
<dbReference type="SUPFAM" id="SSF50182">
    <property type="entry name" value="Sm-like ribonucleoproteins"/>
    <property type="match status" value="1"/>
</dbReference>
<dbReference type="SMART" id="SM00651">
    <property type="entry name" value="Sm"/>
    <property type="match status" value="1"/>
</dbReference>
<proteinExistence type="predicted"/>
<sequence>MEVTHSIRERTITENSLVVLLQGIHGHVTTVDLRDESVAKGRIVNVDAFMNIRLAEVLYTDRQGRATHLADFFVTGRNVRYVHIPDEVNIIKTIESQLQKIHRVRNFGGEGQGRKEYLKYKK</sequence>
<evidence type="ECO:0000259" key="1">
    <source>
        <dbReference type="PROSITE" id="PS52002"/>
    </source>
</evidence>
<dbReference type="InterPro" id="IPR001163">
    <property type="entry name" value="Sm_dom_euk/arc"/>
</dbReference>
<dbReference type="GO" id="GO:0071209">
    <property type="term" value="F:U7 snRNA binding"/>
    <property type="evidence" value="ECO:0007669"/>
    <property type="project" value="TreeGrafter"/>
</dbReference>
<dbReference type="EMBL" id="JAGXEW010000043">
    <property type="protein sequence ID" value="KAK1153046.1"/>
    <property type="molecule type" value="Genomic_DNA"/>
</dbReference>
<dbReference type="Proteomes" id="UP001230051">
    <property type="component" value="Unassembled WGS sequence"/>
</dbReference>
<dbReference type="PANTHER" id="PTHR21196:SF1">
    <property type="entry name" value="U7 SNRNA-ASSOCIATED SM-LIKE PROTEIN LSM10"/>
    <property type="match status" value="1"/>
</dbReference>
<dbReference type="CDD" id="cd01733">
    <property type="entry name" value="LSm10"/>
    <property type="match status" value="1"/>
</dbReference>
<comment type="caution">
    <text evidence="2">The sequence shown here is derived from an EMBL/GenBank/DDBJ whole genome shotgun (WGS) entry which is preliminary data.</text>
</comment>
<dbReference type="GO" id="GO:0006398">
    <property type="term" value="P:mRNA 3'-end processing by stem-loop binding and cleavage"/>
    <property type="evidence" value="ECO:0007669"/>
    <property type="project" value="TreeGrafter"/>
</dbReference>
<protein>
    <submittedName>
        <fullName evidence="2">U7 snRNA-associated Sm-like protein LSm10</fullName>
    </submittedName>
</protein>
<evidence type="ECO:0000313" key="2">
    <source>
        <dbReference type="EMBL" id="KAK1153046.1"/>
    </source>
</evidence>
<dbReference type="PANTHER" id="PTHR21196">
    <property type="entry name" value="U7 SNRNA-ASSOCIATED SM-LIKE PROTEIN LSM10"/>
    <property type="match status" value="1"/>
</dbReference>
<dbReference type="GO" id="GO:0016604">
    <property type="term" value="C:nuclear body"/>
    <property type="evidence" value="ECO:0007669"/>
    <property type="project" value="TreeGrafter"/>
</dbReference>
<dbReference type="PROSITE" id="PS52002">
    <property type="entry name" value="SM"/>
    <property type="match status" value="1"/>
</dbReference>
<name>A0AAD8FTA2_ACIOX</name>
<evidence type="ECO:0000313" key="3">
    <source>
        <dbReference type="Proteomes" id="UP001230051"/>
    </source>
</evidence>
<dbReference type="AlphaFoldDB" id="A0AAD8FTA2"/>
<dbReference type="GO" id="GO:0071208">
    <property type="term" value="F:histone pre-mRNA DCP binding"/>
    <property type="evidence" value="ECO:0007669"/>
    <property type="project" value="TreeGrafter"/>
</dbReference>
<dbReference type="InterPro" id="IPR052840">
    <property type="entry name" value="U7_snRNA_Sm-like"/>
</dbReference>